<dbReference type="EMBL" id="MU069659">
    <property type="protein sequence ID" value="KAF5836463.1"/>
    <property type="molecule type" value="Genomic_DNA"/>
</dbReference>
<comment type="caution">
    <text evidence="2">The sequence shown here is derived from an EMBL/GenBank/DDBJ whole genome shotgun (WGS) entry which is preliminary data.</text>
</comment>
<keyword evidence="3" id="KW-1185">Reference proteome</keyword>
<evidence type="ECO:0000256" key="1">
    <source>
        <dbReference type="SAM" id="MobiDB-lite"/>
    </source>
</evidence>
<dbReference type="Gene3D" id="3.30.530.20">
    <property type="match status" value="1"/>
</dbReference>
<dbReference type="SUPFAM" id="SSF55961">
    <property type="entry name" value="Bet v1-like"/>
    <property type="match status" value="1"/>
</dbReference>
<gene>
    <name evidence="2" type="ORF">DUNSADRAFT_5910</name>
</gene>
<name>A0ABQ7GPC8_DUNSA</name>
<feature type="compositionally biased region" description="Low complexity" evidence="1">
    <location>
        <begin position="175"/>
        <end position="200"/>
    </location>
</feature>
<dbReference type="PANTHER" id="PTHR31385">
    <property type="entry name" value="PUTATIVE (DUF220)-RELATED"/>
    <property type="match status" value="1"/>
</dbReference>
<protein>
    <recommendedName>
        <fullName evidence="4">Coenzyme Q-binding protein COQ10 START domain-containing protein</fullName>
    </recommendedName>
</protein>
<evidence type="ECO:0000313" key="3">
    <source>
        <dbReference type="Proteomes" id="UP000815325"/>
    </source>
</evidence>
<evidence type="ECO:0008006" key="4">
    <source>
        <dbReference type="Google" id="ProtNLM"/>
    </source>
</evidence>
<proteinExistence type="predicted"/>
<dbReference type="PANTHER" id="PTHR31385:SF1">
    <property type="entry name" value="PUTATIVE (DUF220)-RELATED"/>
    <property type="match status" value="1"/>
</dbReference>
<feature type="region of interest" description="Disordered" evidence="1">
    <location>
        <begin position="1"/>
        <end position="33"/>
    </location>
</feature>
<accession>A0ABQ7GPC8</accession>
<reference evidence="2" key="1">
    <citation type="submission" date="2017-08" db="EMBL/GenBank/DDBJ databases">
        <authorList>
            <person name="Polle J.E."/>
            <person name="Barry K."/>
            <person name="Cushman J."/>
            <person name="Schmutz J."/>
            <person name="Tran D."/>
            <person name="Hathwaick L.T."/>
            <person name="Yim W.C."/>
            <person name="Jenkins J."/>
            <person name="Mckie-Krisberg Z.M."/>
            <person name="Prochnik S."/>
            <person name="Lindquist E."/>
            <person name="Dockter R.B."/>
            <person name="Adam C."/>
            <person name="Molina H."/>
            <person name="Bunkerborg J."/>
            <person name="Jin E."/>
            <person name="Buchheim M."/>
            <person name="Magnuson J."/>
        </authorList>
    </citation>
    <scope>NUCLEOTIDE SEQUENCE</scope>
    <source>
        <strain evidence="2">CCAP 19/18</strain>
    </source>
</reference>
<feature type="compositionally biased region" description="Polar residues" evidence="1">
    <location>
        <begin position="9"/>
        <end position="33"/>
    </location>
</feature>
<organism evidence="2 3">
    <name type="scientific">Dunaliella salina</name>
    <name type="common">Green alga</name>
    <name type="synonym">Protococcus salinus</name>
    <dbReference type="NCBI Taxonomy" id="3046"/>
    <lineage>
        <taxon>Eukaryota</taxon>
        <taxon>Viridiplantae</taxon>
        <taxon>Chlorophyta</taxon>
        <taxon>core chlorophytes</taxon>
        <taxon>Chlorophyceae</taxon>
        <taxon>CS clade</taxon>
        <taxon>Chlamydomonadales</taxon>
        <taxon>Dunaliellaceae</taxon>
        <taxon>Dunaliella</taxon>
    </lineage>
</organism>
<feature type="region of interest" description="Disordered" evidence="1">
    <location>
        <begin position="154"/>
        <end position="200"/>
    </location>
</feature>
<dbReference type="Proteomes" id="UP000815325">
    <property type="component" value="Unassembled WGS sequence"/>
</dbReference>
<dbReference type="InterPro" id="IPR023393">
    <property type="entry name" value="START-like_dom_sf"/>
</dbReference>
<sequence length="295" mass="31539">MGFFRRTESGSASPATQQKDVSSQRNADSPPQFKASMSNYNTACIDMHAEVSAPAHTLFSLLADPFQHAKIFSSIEGSAARLLEQNGPRKKYELDYAAKWKFWKVSGVCQNLLHLETDSEKGTVSFKLREPGFLRVYEGTWSILPVGADALNPSNRGVVDTGSSTPGLINDSARRSSSGSSKRSSLSSSSGSYQSSSSTGHASTLEGSLLAAMANPQLNSPLTGTYKVQNARSVVRVSNMMMSPKITPPYPLNTTLKGLAISQVQDMFDGLVAVTLSLEAESNVGSVGTMLMAKP</sequence>
<evidence type="ECO:0000313" key="2">
    <source>
        <dbReference type="EMBL" id="KAF5836463.1"/>
    </source>
</evidence>